<evidence type="ECO:0000256" key="4">
    <source>
        <dbReference type="ARBA" id="ARBA00026169"/>
    </source>
</evidence>
<dbReference type="Proteomes" id="UP000694389">
    <property type="component" value="Unassembled WGS sequence"/>
</dbReference>
<dbReference type="GO" id="GO:0015031">
    <property type="term" value="P:protein transport"/>
    <property type="evidence" value="ECO:0007669"/>
    <property type="project" value="UniProtKB-KW"/>
</dbReference>
<keyword evidence="5" id="KW-0653">Protein transport</keyword>
<dbReference type="Pfam" id="PF20669">
    <property type="entry name" value="Exo70_N"/>
    <property type="match status" value="1"/>
</dbReference>
<dbReference type="AlphaFoldDB" id="A0A8P4KM27"/>
<evidence type="ECO:0000259" key="7">
    <source>
        <dbReference type="Pfam" id="PF03081"/>
    </source>
</evidence>
<dbReference type="GO" id="GO:0000145">
    <property type="term" value="C:exocyst"/>
    <property type="evidence" value="ECO:0007669"/>
    <property type="project" value="InterPro"/>
</dbReference>
<dbReference type="GeneTree" id="ENSGT00390000003595"/>
<keyword evidence="9" id="KW-1185">Reference proteome</keyword>
<dbReference type="GO" id="GO:0006887">
    <property type="term" value="P:exocytosis"/>
    <property type="evidence" value="ECO:0007669"/>
    <property type="project" value="UniProtKB-KW"/>
</dbReference>
<dbReference type="PANTHER" id="PTHR12542">
    <property type="entry name" value="EXOCYST COMPLEX PROTEIN EXO70"/>
    <property type="match status" value="1"/>
</dbReference>
<name>A0A8P4KM27_DICLA</name>
<dbReference type="InterPro" id="IPR016159">
    <property type="entry name" value="Cullin_repeat-like_dom_sf"/>
</dbReference>
<dbReference type="Pfam" id="PF03081">
    <property type="entry name" value="Exo70_C"/>
    <property type="match status" value="1"/>
</dbReference>
<dbReference type="Ensembl" id="ENSDLAT00005088405.1">
    <property type="protein sequence ID" value="ENSDLAP00005074590.1"/>
    <property type="gene ID" value="ENSDLAG00005011066.2"/>
</dbReference>
<dbReference type="GeneID" id="127373274"/>
<keyword evidence="6" id="KW-0175">Coiled coil</keyword>
<evidence type="ECO:0000256" key="2">
    <source>
        <dbReference type="ARBA" id="ARBA00022448"/>
    </source>
</evidence>
<evidence type="ECO:0000256" key="1">
    <source>
        <dbReference type="ARBA" id="ARBA00006756"/>
    </source>
</evidence>
<comment type="function">
    <text evidence="5">Component of the exocyst complex involved in the docking of exocytic vesicles with fusion sites on the plasma membrane.</text>
</comment>
<dbReference type="CTD" id="23265"/>
<dbReference type="InterPro" id="IPR004140">
    <property type="entry name" value="Exo70"/>
</dbReference>
<gene>
    <name evidence="8" type="primary">exoc7</name>
</gene>
<dbReference type="GO" id="GO:0005546">
    <property type="term" value="F:phosphatidylinositol-4,5-bisphosphate binding"/>
    <property type="evidence" value="ECO:0007669"/>
    <property type="project" value="InterPro"/>
</dbReference>
<organism evidence="8 9">
    <name type="scientific">Dicentrarchus labrax</name>
    <name type="common">European seabass</name>
    <name type="synonym">Morone labrax</name>
    <dbReference type="NCBI Taxonomy" id="13489"/>
    <lineage>
        <taxon>Eukaryota</taxon>
        <taxon>Metazoa</taxon>
        <taxon>Chordata</taxon>
        <taxon>Craniata</taxon>
        <taxon>Vertebrata</taxon>
        <taxon>Euteleostomi</taxon>
        <taxon>Actinopterygii</taxon>
        <taxon>Neopterygii</taxon>
        <taxon>Teleostei</taxon>
        <taxon>Neoteleostei</taxon>
        <taxon>Acanthomorphata</taxon>
        <taxon>Eupercaria</taxon>
        <taxon>Moronidae</taxon>
        <taxon>Dicentrarchus</taxon>
    </lineage>
</organism>
<evidence type="ECO:0000313" key="8">
    <source>
        <dbReference type="Ensembl" id="ENSDLAP00005074590.1"/>
    </source>
</evidence>
<sequence>MGIPSRMIPTEDASARKREIEEKLKQEQETLSFIRENLEKSDQLTKGMVSILSSFESRLMQLENSIIPVHKQTENLQRLQENVDKTLSCMDHVISYYHVAKDTDRIIREGPTGRLDEYLACIAKIQKAVEYFQDNNPDSPELNTVKARFEKGKELLEAEFRSLLTRYSKPVPPILILDAISVDEELEVQEDVVLEHLPEAVLQDIICIAGWLVEYGRNQDFMNVYFQIRSNQLDRSIKGLKDHFRKNSASSGILYSPAVQTKRKDTPTKKAPKRPGKDDVLDIEIDSYIHCISAFVKLAHSEYSLLAEIIPEHHQKKTFDSLIQEALDNLMLEGDNIVSAARRAIMRHDYSAVLTIFPILRHLKINKSDFDTTLQGTAASTKNKLPTLITSMETIGAKALEEFADSIKNDPDKEYNMPKDGTVHELTSNAILFLQQLLDFHETAGAMLASQVLGDTYNIPLDPRETSSASSYTSDFNKKLLSTYICKVLGNLQLNLLSKSKVYEDSALSAIFLHNNYNYILKSLEKSELIQLVTVTQKKAESSYRELIEQQIWMYKSSWLKVTEHLTDRNMPVFQPGTKLKDKERQVIKDKFKGFNDGLEELCKIQKGWAIPDKEQRDSIRQSQKKVVSDAYRAFLHRCANISFTKNPEKYHKYRPEEVEEMIERLFDTSA</sequence>
<evidence type="ECO:0000256" key="5">
    <source>
        <dbReference type="RuleBase" id="RU365026"/>
    </source>
</evidence>
<dbReference type="SUPFAM" id="SSF74788">
    <property type="entry name" value="Cullin repeat-like"/>
    <property type="match status" value="1"/>
</dbReference>
<reference evidence="8" key="2">
    <citation type="submission" date="2025-09" db="UniProtKB">
        <authorList>
            <consortium name="Ensembl"/>
        </authorList>
    </citation>
    <scope>IDENTIFICATION</scope>
</reference>
<dbReference type="PANTHER" id="PTHR12542:SF41">
    <property type="entry name" value="EXOCYST COMPLEX COMPONENT 7"/>
    <property type="match status" value="1"/>
</dbReference>
<dbReference type="InterPro" id="IPR046364">
    <property type="entry name" value="Exo70_C"/>
</dbReference>
<feature type="domain" description="Exocyst complex subunit Exo70 C-terminal" evidence="7">
    <location>
        <begin position="289"/>
        <end position="664"/>
    </location>
</feature>
<dbReference type="RefSeq" id="XP_051273579.1">
    <property type="nucleotide sequence ID" value="XM_051417619.1"/>
</dbReference>
<evidence type="ECO:0000256" key="6">
    <source>
        <dbReference type="SAM" id="Coils"/>
    </source>
</evidence>
<comment type="similarity">
    <text evidence="1 5">Belongs to the EXO70 family.</text>
</comment>
<proteinExistence type="inferred from homology"/>
<accession>A0A8P4KM27</accession>
<feature type="coiled-coil region" evidence="6">
    <location>
        <begin position="10"/>
        <end position="44"/>
    </location>
</feature>
<reference evidence="8" key="1">
    <citation type="submission" date="2025-08" db="UniProtKB">
        <authorList>
            <consortium name="Ensembl"/>
        </authorList>
    </citation>
    <scope>IDENTIFICATION</scope>
</reference>
<keyword evidence="3 5" id="KW-0268">Exocytosis</keyword>
<dbReference type="Gene3D" id="1.20.1280.170">
    <property type="entry name" value="Exocyst complex component Exo70"/>
    <property type="match status" value="1"/>
</dbReference>
<protein>
    <recommendedName>
        <fullName evidence="4 5">Exocyst complex component 7</fullName>
    </recommendedName>
    <alternativeName>
        <fullName evidence="5">Exocyst complex component Exo70</fullName>
    </alternativeName>
</protein>
<evidence type="ECO:0000313" key="9">
    <source>
        <dbReference type="Proteomes" id="UP000694389"/>
    </source>
</evidence>
<evidence type="ECO:0000256" key="3">
    <source>
        <dbReference type="ARBA" id="ARBA00022483"/>
    </source>
</evidence>
<keyword evidence="2 5" id="KW-0813">Transport</keyword>